<dbReference type="eggNOG" id="ENOG502ZS7U">
    <property type="taxonomic scope" value="Bacteria"/>
</dbReference>
<gene>
    <name evidence="1" type="ORF">HJA_16036</name>
</gene>
<protein>
    <submittedName>
        <fullName evidence="1">Uncharacterized protein</fullName>
    </submittedName>
</protein>
<dbReference type="OrthoDB" id="7876911at2"/>
<keyword evidence="2" id="KW-1185">Reference proteome</keyword>
<comment type="caution">
    <text evidence="1">The sequence shown here is derived from an EMBL/GenBank/DDBJ whole genome shotgun (WGS) entry which is preliminary data.</text>
</comment>
<organism evidence="1 2">
    <name type="scientific">Hyphomonas jannaschiana VP2</name>
    <dbReference type="NCBI Taxonomy" id="1280952"/>
    <lineage>
        <taxon>Bacteria</taxon>
        <taxon>Pseudomonadati</taxon>
        <taxon>Pseudomonadota</taxon>
        <taxon>Alphaproteobacteria</taxon>
        <taxon>Hyphomonadales</taxon>
        <taxon>Hyphomonadaceae</taxon>
        <taxon>Hyphomonas</taxon>
    </lineage>
</organism>
<evidence type="ECO:0000313" key="2">
    <source>
        <dbReference type="Proteomes" id="UP000024816"/>
    </source>
</evidence>
<name>A0A059F704_9PROT</name>
<reference evidence="1 2" key="1">
    <citation type="journal article" date="2014" name="Antonie Van Leeuwenhoek">
        <title>Hyphomonas beringensis sp. nov. and Hyphomonas chukchiensis sp. nov., isolated from surface seawater of the Bering Sea and Chukchi Sea.</title>
        <authorList>
            <person name="Li C."/>
            <person name="Lai Q."/>
            <person name="Li G."/>
            <person name="Dong C."/>
            <person name="Wang J."/>
            <person name="Liao Y."/>
            <person name="Shao Z."/>
        </authorList>
    </citation>
    <scope>NUCLEOTIDE SEQUENCE [LARGE SCALE GENOMIC DNA]</scope>
    <source>
        <strain evidence="1 2">VP2</strain>
    </source>
</reference>
<dbReference type="STRING" id="1280952.HJA_16036"/>
<dbReference type="PATRIC" id="fig|1280952.3.peg.3209"/>
<sequence length="170" mass="18345">MYVSGAGSNAGIFALQARQGAEGITGQTASTQEAGATSDPVADVMSRYNLQDISPLEIDQLVEELRAVGHPMNETLMMLSSRGAEFMSHAQDLLGGTYNPNQRLNLISQTEAQLRMARSMGDPTEATESFLDFLKSHDRDRLSAGFANADLTRETIMREAFAANAERATG</sequence>
<dbReference type="EMBL" id="ARYJ01000015">
    <property type="protein sequence ID" value="KCZ83949.1"/>
    <property type="molecule type" value="Genomic_DNA"/>
</dbReference>
<proteinExistence type="predicted"/>
<dbReference type="RefSeq" id="WP_035584184.1">
    <property type="nucleotide sequence ID" value="NZ_ARYJ01000015.1"/>
</dbReference>
<evidence type="ECO:0000313" key="1">
    <source>
        <dbReference type="EMBL" id="KCZ83949.1"/>
    </source>
</evidence>
<accession>A0A059F704</accession>
<dbReference type="AlphaFoldDB" id="A0A059F704"/>
<dbReference type="Proteomes" id="UP000024816">
    <property type="component" value="Unassembled WGS sequence"/>
</dbReference>